<reference evidence="11" key="1">
    <citation type="journal article" date="2014" name="Int. J. Syst. Evol. Microbiol.">
        <title>Complete genome sequence of Corynebacterium casei LMG S-19264T (=DSM 44701T), isolated from a smear-ripened cheese.</title>
        <authorList>
            <consortium name="US DOE Joint Genome Institute (JGI-PGF)"/>
            <person name="Walter F."/>
            <person name="Albersmeier A."/>
            <person name="Kalinowski J."/>
            <person name="Ruckert C."/>
        </authorList>
    </citation>
    <scope>NUCLEOTIDE SEQUENCE</scope>
    <source>
        <strain evidence="11">JCM 18487</strain>
    </source>
</reference>
<dbReference type="InterPro" id="IPR015813">
    <property type="entry name" value="Pyrv/PenolPyrv_kinase-like_dom"/>
</dbReference>
<sequence length="293" mass="31183">MSKDITVRTLLRMKEAGEHIAMLTAYDYPTARLLAESGVHILLVGDSLGNVVQGQPSTLPVTLDHMVYHTQMVARAVTSLPEGTARPLVVTDLPFLTYQVSPEEALRSAGRILQEGGAQAVKLEGGAEVAPTVARLVAAGIPVMAHIGFTPQSVHALGGYAVQGKTLEQAKRLLADAKALEAAGAFAVVLELVPAEVAQAVTERLRIPTIGIGAGPHCDGQVLVFHDFCGYSPGRVPRHNKRYAHLAEVIAQAAKSYVAEVQAGEFPGPAQTVRLDPAEAARWQQWLNEEGRA</sequence>
<comment type="subcellular location">
    <subcellularLocation>
        <location evidence="7">Cytoplasm</location>
    </subcellularLocation>
</comment>
<comment type="caution">
    <text evidence="11">The sequence shown here is derived from an EMBL/GenBank/DDBJ whole genome shotgun (WGS) entry which is preliminary data.</text>
</comment>
<dbReference type="Gene3D" id="3.20.20.60">
    <property type="entry name" value="Phosphoenolpyruvate-binding domains"/>
    <property type="match status" value="1"/>
</dbReference>
<comment type="function">
    <text evidence="6 7">Catalyzes the reversible reaction in which hydroxymethyl group from 5,10-methylenetetrahydrofolate is transferred onto alpha-ketoisovalerate to form ketopantoate.</text>
</comment>
<comment type="cofactor">
    <cofactor evidence="7 10">
        <name>Mg(2+)</name>
        <dbReference type="ChEBI" id="CHEBI:18420"/>
    </cofactor>
    <text evidence="7 10">Binds 1 Mg(2+) ion per subunit.</text>
</comment>
<dbReference type="GO" id="GO:0005737">
    <property type="term" value="C:cytoplasm"/>
    <property type="evidence" value="ECO:0007669"/>
    <property type="project" value="UniProtKB-SubCell"/>
</dbReference>
<feature type="binding site" evidence="7 10">
    <location>
        <position position="92"/>
    </location>
    <ligand>
        <name>Mg(2+)</name>
        <dbReference type="ChEBI" id="CHEBI:18420"/>
    </ligand>
</feature>
<proteinExistence type="inferred from homology"/>
<organism evidence="11 12">
    <name type="scientific">Alicyclobacillus cellulosilyticus</name>
    <dbReference type="NCBI Taxonomy" id="1003997"/>
    <lineage>
        <taxon>Bacteria</taxon>
        <taxon>Bacillati</taxon>
        <taxon>Bacillota</taxon>
        <taxon>Bacilli</taxon>
        <taxon>Bacillales</taxon>
        <taxon>Alicyclobacillaceae</taxon>
        <taxon>Alicyclobacillus</taxon>
    </lineage>
</organism>
<feature type="binding site" evidence="7 9">
    <location>
        <position position="122"/>
    </location>
    <ligand>
        <name>3-methyl-2-oxobutanoate</name>
        <dbReference type="ChEBI" id="CHEBI:11851"/>
    </ligand>
</feature>
<evidence type="ECO:0000256" key="3">
    <source>
        <dbReference type="ARBA" id="ARBA00011424"/>
    </source>
</evidence>
<protein>
    <recommendedName>
        <fullName evidence="7">3-methyl-2-oxobutanoate hydroxymethyltransferase</fullName>
        <ecNumber evidence="7">2.1.2.11</ecNumber>
    </recommendedName>
    <alternativeName>
        <fullName evidence="7">Ketopantoate hydroxymethyltransferase</fullName>
        <shortName evidence="7">KPHMT</shortName>
    </alternativeName>
</protein>
<feature type="active site" description="Proton acceptor" evidence="7 8">
    <location>
        <position position="191"/>
    </location>
</feature>
<dbReference type="GO" id="GO:0003864">
    <property type="term" value="F:3-methyl-2-oxobutanoate hydroxymethyltransferase activity"/>
    <property type="evidence" value="ECO:0007669"/>
    <property type="project" value="UniProtKB-UniRule"/>
</dbReference>
<dbReference type="InterPro" id="IPR040442">
    <property type="entry name" value="Pyrv_kinase-like_dom_sf"/>
</dbReference>
<evidence type="ECO:0000313" key="11">
    <source>
        <dbReference type="EMBL" id="GGJ05057.1"/>
    </source>
</evidence>
<dbReference type="CDD" id="cd06557">
    <property type="entry name" value="KPHMT-like"/>
    <property type="match status" value="1"/>
</dbReference>
<evidence type="ECO:0000313" key="12">
    <source>
        <dbReference type="Proteomes" id="UP000637695"/>
    </source>
</evidence>
<dbReference type="RefSeq" id="WP_188881881.1">
    <property type="nucleotide sequence ID" value="NZ_BMOY01000016.1"/>
</dbReference>
<dbReference type="PANTHER" id="PTHR20881">
    <property type="entry name" value="3-METHYL-2-OXOBUTANOATE HYDROXYMETHYLTRANSFERASE"/>
    <property type="match status" value="1"/>
</dbReference>
<dbReference type="NCBIfam" id="TIGR00222">
    <property type="entry name" value="panB"/>
    <property type="match status" value="1"/>
</dbReference>
<dbReference type="EMBL" id="BMOY01000016">
    <property type="protein sequence ID" value="GGJ05057.1"/>
    <property type="molecule type" value="Genomic_DNA"/>
</dbReference>
<dbReference type="NCBIfam" id="NF001452">
    <property type="entry name" value="PRK00311.1"/>
    <property type="match status" value="1"/>
</dbReference>
<dbReference type="EC" id="2.1.2.11" evidence="7"/>
<keyword evidence="7 10" id="KW-0479">Metal-binding</keyword>
<comment type="similarity">
    <text evidence="2 7">Belongs to the PanB family.</text>
</comment>
<comment type="pathway">
    <text evidence="1 7">Cofactor biosynthesis; (R)-pantothenate biosynthesis; (R)-pantoate from 3-methyl-2-oxobutanoate: step 1/2.</text>
</comment>
<keyword evidence="12" id="KW-1185">Reference proteome</keyword>
<gene>
    <name evidence="7 11" type="primary">panB</name>
    <name evidence="11" type="ORF">GCM10010885_12730</name>
</gene>
<comment type="subunit">
    <text evidence="3 7">Homodecamer; pentamer of dimers.</text>
</comment>
<evidence type="ECO:0000256" key="8">
    <source>
        <dbReference type="PIRSR" id="PIRSR000388-1"/>
    </source>
</evidence>
<keyword evidence="7" id="KW-0963">Cytoplasm</keyword>
<feature type="binding site" evidence="7 10">
    <location>
        <position position="46"/>
    </location>
    <ligand>
        <name>Mg(2+)</name>
        <dbReference type="ChEBI" id="CHEBI:18420"/>
    </ligand>
</feature>
<feature type="binding site" evidence="7 9">
    <location>
        <begin position="46"/>
        <end position="47"/>
    </location>
    <ligand>
        <name>3-methyl-2-oxobutanoate</name>
        <dbReference type="ChEBI" id="CHEBI:11851"/>
    </ligand>
</feature>
<evidence type="ECO:0000256" key="4">
    <source>
        <dbReference type="ARBA" id="ARBA00022655"/>
    </source>
</evidence>
<evidence type="ECO:0000256" key="2">
    <source>
        <dbReference type="ARBA" id="ARBA00008676"/>
    </source>
</evidence>
<dbReference type="Pfam" id="PF02548">
    <property type="entry name" value="Pantoate_transf"/>
    <property type="match status" value="1"/>
</dbReference>
<evidence type="ECO:0000256" key="5">
    <source>
        <dbReference type="ARBA" id="ARBA00022679"/>
    </source>
</evidence>
<evidence type="ECO:0000256" key="9">
    <source>
        <dbReference type="PIRSR" id="PIRSR000388-2"/>
    </source>
</evidence>
<evidence type="ECO:0000256" key="6">
    <source>
        <dbReference type="ARBA" id="ARBA00056497"/>
    </source>
</evidence>
<dbReference type="GO" id="GO:0015940">
    <property type="term" value="P:pantothenate biosynthetic process"/>
    <property type="evidence" value="ECO:0007669"/>
    <property type="project" value="UniProtKB-UniRule"/>
</dbReference>
<dbReference type="SUPFAM" id="SSF51621">
    <property type="entry name" value="Phosphoenolpyruvate/pyruvate domain"/>
    <property type="match status" value="1"/>
</dbReference>
<evidence type="ECO:0000256" key="10">
    <source>
        <dbReference type="PIRSR" id="PIRSR000388-3"/>
    </source>
</evidence>
<dbReference type="Proteomes" id="UP000637695">
    <property type="component" value="Unassembled WGS sequence"/>
</dbReference>
<feature type="binding site" evidence="7 9">
    <location>
        <position position="92"/>
    </location>
    <ligand>
        <name>3-methyl-2-oxobutanoate</name>
        <dbReference type="ChEBI" id="CHEBI:11851"/>
    </ligand>
</feature>
<dbReference type="AlphaFoldDB" id="A0A917K8L3"/>
<evidence type="ECO:0000256" key="1">
    <source>
        <dbReference type="ARBA" id="ARBA00005033"/>
    </source>
</evidence>
<dbReference type="GO" id="GO:0000287">
    <property type="term" value="F:magnesium ion binding"/>
    <property type="evidence" value="ECO:0007669"/>
    <property type="project" value="TreeGrafter"/>
</dbReference>
<dbReference type="HAMAP" id="MF_00156">
    <property type="entry name" value="PanB"/>
    <property type="match status" value="1"/>
</dbReference>
<dbReference type="PANTHER" id="PTHR20881:SF0">
    <property type="entry name" value="3-METHYL-2-OXOBUTANOATE HYDROXYMETHYLTRANSFERASE"/>
    <property type="match status" value="1"/>
</dbReference>
<reference evidence="11" key="2">
    <citation type="submission" date="2020-09" db="EMBL/GenBank/DDBJ databases">
        <authorList>
            <person name="Sun Q."/>
            <person name="Ohkuma M."/>
        </authorList>
    </citation>
    <scope>NUCLEOTIDE SEQUENCE</scope>
    <source>
        <strain evidence="11">JCM 18487</strain>
    </source>
</reference>
<feature type="binding site" evidence="7 10">
    <location>
        <position position="124"/>
    </location>
    <ligand>
        <name>Mg(2+)</name>
        <dbReference type="ChEBI" id="CHEBI:18420"/>
    </ligand>
</feature>
<dbReference type="FunFam" id="3.20.20.60:FF:000003">
    <property type="entry name" value="3-methyl-2-oxobutanoate hydroxymethyltransferase"/>
    <property type="match status" value="1"/>
</dbReference>
<keyword evidence="7 10" id="KW-0460">Magnesium</keyword>
<accession>A0A917K8L3</accession>
<dbReference type="PIRSF" id="PIRSF000388">
    <property type="entry name" value="Pantoate_hydroxy_MeTrfase"/>
    <property type="match status" value="1"/>
</dbReference>
<keyword evidence="5 7" id="KW-0808">Transferase</keyword>
<comment type="catalytic activity">
    <reaction evidence="7">
        <text>(6R)-5,10-methylene-5,6,7,8-tetrahydrofolate + 3-methyl-2-oxobutanoate + H2O = 2-dehydropantoate + (6S)-5,6,7,8-tetrahydrofolate</text>
        <dbReference type="Rhea" id="RHEA:11824"/>
        <dbReference type="ChEBI" id="CHEBI:11561"/>
        <dbReference type="ChEBI" id="CHEBI:11851"/>
        <dbReference type="ChEBI" id="CHEBI:15377"/>
        <dbReference type="ChEBI" id="CHEBI:15636"/>
        <dbReference type="ChEBI" id="CHEBI:57453"/>
        <dbReference type="EC" id="2.1.2.11"/>
    </reaction>
</comment>
<evidence type="ECO:0000256" key="7">
    <source>
        <dbReference type="HAMAP-Rule" id="MF_00156"/>
    </source>
</evidence>
<keyword evidence="4 7" id="KW-0566">Pantothenate biosynthesis</keyword>
<dbReference type="InterPro" id="IPR003700">
    <property type="entry name" value="Pantoate_hydroxy_MeTrfase"/>
</dbReference>
<name>A0A917K8L3_9BACL</name>